<dbReference type="PANTHER" id="PTHR18945">
    <property type="entry name" value="NEUROTRANSMITTER GATED ION CHANNEL"/>
    <property type="match status" value="1"/>
</dbReference>
<dbReference type="InterPro" id="IPR006202">
    <property type="entry name" value="Neur_chan_lig-bd"/>
</dbReference>
<evidence type="ECO:0000259" key="2">
    <source>
        <dbReference type="Pfam" id="PF02931"/>
    </source>
</evidence>
<keyword evidence="1" id="KW-1133">Transmembrane helix</keyword>
<keyword evidence="1" id="KW-0812">Transmembrane</keyword>
<feature type="transmembrane region" description="Helical" evidence="1">
    <location>
        <begin position="311"/>
        <end position="335"/>
    </location>
</feature>
<dbReference type="WBParaSite" id="MBELARI_LOCUS21632">
    <property type="protein sequence ID" value="MBELARI_LOCUS21632"/>
    <property type="gene ID" value="MBELARI_LOCUS21632"/>
</dbReference>
<reference evidence="4" key="1">
    <citation type="submission" date="2024-02" db="UniProtKB">
        <authorList>
            <consortium name="WormBaseParasite"/>
        </authorList>
    </citation>
    <scope>IDENTIFICATION</scope>
</reference>
<sequence>MKQVGDLENCLFYYLLDMDYEKTKKYNSLLINPPPTDGDKEVTEQVLRIEIEDIQIQRIHLKPQSTYQFRIEGDIYLNWLDQRLTWDPKEWHMDHFTLHDSHHIWSPKLKDFGRCADDPMACISTLFDVDLLSDGRIYSRIHFAYDSFCTIDYAKYPEEENNCCIFFSGYDPGVSLTFDLVPKEQHDMKHAVGAAPPANRRYMDSIYAMEEDHSAWVVDERKFNVIKIAPFASMQMLRVCVHAEKKMSTIAFALRLPVTIATLVMLVSPLFGDLKTQSWVKLVTLSLQTLCFLFLCSIAPPNGFAGVKPKIYFFYELLFTVSFLSILVTISMMALCRVKRSVPPSHRVYLFAKVVNRLVCCIEPDPGVSYQRHIDESDQRSSNLGPPSEVEYTQDWRHIYLAVNNLFAGMLFTLFVFFLFIQMF</sequence>
<evidence type="ECO:0000313" key="3">
    <source>
        <dbReference type="Proteomes" id="UP000887575"/>
    </source>
</evidence>
<dbReference type="GO" id="GO:0004888">
    <property type="term" value="F:transmembrane signaling receptor activity"/>
    <property type="evidence" value="ECO:0007669"/>
    <property type="project" value="InterPro"/>
</dbReference>
<feature type="transmembrane region" description="Helical" evidence="1">
    <location>
        <begin position="399"/>
        <end position="421"/>
    </location>
</feature>
<evidence type="ECO:0000313" key="4">
    <source>
        <dbReference type="WBParaSite" id="MBELARI_LOCUS21632"/>
    </source>
</evidence>
<feature type="transmembrane region" description="Helical" evidence="1">
    <location>
        <begin position="252"/>
        <end position="272"/>
    </location>
</feature>
<keyword evidence="1" id="KW-0472">Membrane</keyword>
<evidence type="ECO:0000256" key="1">
    <source>
        <dbReference type="SAM" id="Phobius"/>
    </source>
</evidence>
<dbReference type="GO" id="GO:0016020">
    <property type="term" value="C:membrane"/>
    <property type="evidence" value="ECO:0007669"/>
    <property type="project" value="InterPro"/>
</dbReference>
<dbReference type="InterPro" id="IPR006201">
    <property type="entry name" value="Neur_channel"/>
</dbReference>
<protein>
    <submittedName>
        <fullName evidence="4">Neurotransmitter-gated ion-channel ligand-binding domain-containing protein</fullName>
    </submittedName>
</protein>
<dbReference type="SUPFAM" id="SSF63712">
    <property type="entry name" value="Nicotinic receptor ligand binding domain-like"/>
    <property type="match status" value="1"/>
</dbReference>
<keyword evidence="3" id="KW-1185">Reference proteome</keyword>
<feature type="transmembrane region" description="Helical" evidence="1">
    <location>
        <begin position="278"/>
        <end position="299"/>
    </location>
</feature>
<organism evidence="3 4">
    <name type="scientific">Mesorhabditis belari</name>
    <dbReference type="NCBI Taxonomy" id="2138241"/>
    <lineage>
        <taxon>Eukaryota</taxon>
        <taxon>Metazoa</taxon>
        <taxon>Ecdysozoa</taxon>
        <taxon>Nematoda</taxon>
        <taxon>Chromadorea</taxon>
        <taxon>Rhabditida</taxon>
        <taxon>Rhabditina</taxon>
        <taxon>Rhabditomorpha</taxon>
        <taxon>Rhabditoidea</taxon>
        <taxon>Rhabditidae</taxon>
        <taxon>Mesorhabditinae</taxon>
        <taxon>Mesorhabditis</taxon>
    </lineage>
</organism>
<dbReference type="Pfam" id="PF02931">
    <property type="entry name" value="Neur_chan_LBD"/>
    <property type="match status" value="1"/>
</dbReference>
<dbReference type="InterPro" id="IPR036734">
    <property type="entry name" value="Neur_chan_lig-bd_sf"/>
</dbReference>
<dbReference type="Proteomes" id="UP000887575">
    <property type="component" value="Unassembled WGS sequence"/>
</dbReference>
<dbReference type="AlphaFoldDB" id="A0AAF3J7T5"/>
<accession>A0AAF3J7T5</accession>
<dbReference type="Gene3D" id="2.70.170.10">
    <property type="entry name" value="Neurotransmitter-gated ion-channel ligand-binding domain"/>
    <property type="match status" value="1"/>
</dbReference>
<feature type="domain" description="Neurotransmitter-gated ion-channel ligand-binding" evidence="2">
    <location>
        <begin position="53"/>
        <end position="170"/>
    </location>
</feature>
<proteinExistence type="predicted"/>
<dbReference type="GO" id="GO:0005230">
    <property type="term" value="F:extracellular ligand-gated monoatomic ion channel activity"/>
    <property type="evidence" value="ECO:0007669"/>
    <property type="project" value="InterPro"/>
</dbReference>
<name>A0AAF3J7T5_9BILA</name>